<evidence type="ECO:0000256" key="2">
    <source>
        <dbReference type="SAM" id="SignalP"/>
    </source>
</evidence>
<dbReference type="EMBL" id="GBBL01002504">
    <property type="protein sequence ID" value="JAC24816.1"/>
    <property type="molecule type" value="mRNA"/>
</dbReference>
<feature type="signal peptide" evidence="2">
    <location>
        <begin position="1"/>
        <end position="20"/>
    </location>
</feature>
<evidence type="ECO:0000313" key="3">
    <source>
        <dbReference type="EMBL" id="JAC24816.1"/>
    </source>
</evidence>
<protein>
    <submittedName>
        <fullName evidence="3">Putative secreted protein</fullName>
    </submittedName>
</protein>
<organism evidence="3">
    <name type="scientific">Amblyomma parvum</name>
    <name type="common">South American tick</name>
    <dbReference type="NCBI Taxonomy" id="251391"/>
    <lineage>
        <taxon>Eukaryota</taxon>
        <taxon>Metazoa</taxon>
        <taxon>Ecdysozoa</taxon>
        <taxon>Arthropoda</taxon>
        <taxon>Chelicerata</taxon>
        <taxon>Arachnida</taxon>
        <taxon>Acari</taxon>
        <taxon>Parasitiformes</taxon>
        <taxon>Ixodida</taxon>
        <taxon>Ixodoidea</taxon>
        <taxon>Ixodidae</taxon>
        <taxon>Amblyomminae</taxon>
        <taxon>Amblyomma</taxon>
    </lineage>
</organism>
<accession>A0A023FSI0</accession>
<dbReference type="AlphaFoldDB" id="A0A023FSI0"/>
<evidence type="ECO:0000256" key="1">
    <source>
        <dbReference type="SAM" id="MobiDB-lite"/>
    </source>
</evidence>
<reference evidence="3" key="1">
    <citation type="submission" date="2014-03" db="EMBL/GenBank/DDBJ databases">
        <title>The sialotranscriptome of Amblyomma triste, Amblyomma parvum and Amblyomma cajennense ticks, uncovered by 454-based RNA-seq.</title>
        <authorList>
            <person name="Garcia G.R."/>
            <person name="Gardinassi L.G."/>
            <person name="Ribeiro J.M."/>
            <person name="Anatrielo E."/>
            <person name="Ferreira B.R."/>
            <person name="Moreira H.N."/>
            <person name="Mafra C."/>
            <person name="Olegario M.M."/>
            <person name="Szabo P.J."/>
            <person name="Miranda-Santos I.K."/>
            <person name="Maruyama S.R."/>
        </authorList>
    </citation>
    <scope>NUCLEOTIDE SEQUENCE</scope>
    <source>
        <strain evidence="3">Araguapaz</strain>
        <tissue evidence="3">Salivary glands</tissue>
    </source>
</reference>
<feature type="chain" id="PRO_5001520169" evidence="2">
    <location>
        <begin position="21"/>
        <end position="72"/>
    </location>
</feature>
<feature type="region of interest" description="Disordered" evidence="1">
    <location>
        <begin position="35"/>
        <end position="58"/>
    </location>
</feature>
<proteinExistence type="evidence at transcript level"/>
<name>A0A023FSI0_AMBPA</name>
<sequence>MVNNIVLLLAAALTGSAVLATPMFSLRLKEGTNGMEARSDDIHTAVPKMPKGGQGGFDEIPEEYLEERALQA</sequence>
<keyword evidence="2" id="KW-0732">Signal</keyword>